<protein>
    <submittedName>
        <fullName evidence="2">Uncharacterized protein</fullName>
    </submittedName>
</protein>
<organism evidence="2">
    <name type="scientific">uncultured Lysobacter sp</name>
    <dbReference type="NCBI Taxonomy" id="271060"/>
    <lineage>
        <taxon>Bacteria</taxon>
        <taxon>Pseudomonadati</taxon>
        <taxon>Pseudomonadota</taxon>
        <taxon>Gammaproteobacteria</taxon>
        <taxon>Lysobacterales</taxon>
        <taxon>Lysobacteraceae</taxon>
        <taxon>Lysobacter</taxon>
        <taxon>environmental samples</taxon>
    </lineage>
</organism>
<gene>
    <name evidence="2" type="ORF">AVDCRST_MAG71-2861</name>
</gene>
<reference evidence="2" key="1">
    <citation type="submission" date="2020-02" db="EMBL/GenBank/DDBJ databases">
        <authorList>
            <person name="Meier V. D."/>
        </authorList>
    </citation>
    <scope>NUCLEOTIDE SEQUENCE</scope>
    <source>
        <strain evidence="2">AVDCRST_MAG71</strain>
    </source>
</reference>
<name>A0A6J4MAT9_9GAMM</name>
<evidence type="ECO:0000313" key="2">
    <source>
        <dbReference type="EMBL" id="CAA9352883.1"/>
    </source>
</evidence>
<evidence type="ECO:0000256" key="1">
    <source>
        <dbReference type="SAM" id="MobiDB-lite"/>
    </source>
</evidence>
<accession>A0A6J4MAT9</accession>
<dbReference type="AlphaFoldDB" id="A0A6J4MAT9"/>
<dbReference type="EMBL" id="CADCUA010000678">
    <property type="protein sequence ID" value="CAA9352883.1"/>
    <property type="molecule type" value="Genomic_DNA"/>
</dbReference>
<proteinExistence type="predicted"/>
<sequence length="133" mass="13836">MSDGNGYAVYFHPQALEVLGDAIKAYLLEGPTGPHVACREVDTGGSFVEMTLDGRDAQGQRVDLELIVPLNMVRMIVSARSEDRFGFAPRAAVPVEPALPPVGPTGAPVEAPSEAVPDTGSVGDAPVQTPGKP</sequence>
<feature type="region of interest" description="Disordered" evidence="1">
    <location>
        <begin position="95"/>
        <end position="133"/>
    </location>
</feature>